<dbReference type="PANTHER" id="PTHR43394">
    <property type="entry name" value="ATP-DEPENDENT PERMEASE MDL1, MITOCHONDRIAL"/>
    <property type="match status" value="1"/>
</dbReference>
<evidence type="ECO:0000256" key="1">
    <source>
        <dbReference type="ARBA" id="ARBA00004651"/>
    </source>
</evidence>
<feature type="transmembrane region" description="Helical" evidence="5">
    <location>
        <begin position="189"/>
        <end position="207"/>
    </location>
</feature>
<keyword evidence="7" id="KW-0547">Nucleotide-binding</keyword>
<dbReference type="GO" id="GO:0005886">
    <property type="term" value="C:plasma membrane"/>
    <property type="evidence" value="ECO:0007669"/>
    <property type="project" value="UniProtKB-SubCell"/>
</dbReference>
<dbReference type="InterPro" id="IPR011527">
    <property type="entry name" value="ABC1_TM_dom"/>
</dbReference>
<evidence type="ECO:0000259" key="6">
    <source>
        <dbReference type="PROSITE" id="PS50929"/>
    </source>
</evidence>
<proteinExistence type="predicted"/>
<dbReference type="Gene3D" id="1.20.1560.10">
    <property type="entry name" value="ABC transporter type 1, transmembrane domain"/>
    <property type="match status" value="1"/>
</dbReference>
<comment type="subcellular location">
    <subcellularLocation>
        <location evidence="1">Cell membrane</location>
        <topology evidence="1">Multi-pass membrane protein</topology>
    </subcellularLocation>
</comment>
<organism evidence="7 8">
    <name type="scientific">Eiseniibacteriota bacterium</name>
    <dbReference type="NCBI Taxonomy" id="2212470"/>
    <lineage>
        <taxon>Bacteria</taxon>
        <taxon>Candidatus Eiseniibacteriota</taxon>
    </lineage>
</organism>
<evidence type="ECO:0000256" key="4">
    <source>
        <dbReference type="ARBA" id="ARBA00023136"/>
    </source>
</evidence>
<evidence type="ECO:0000256" key="2">
    <source>
        <dbReference type="ARBA" id="ARBA00022692"/>
    </source>
</evidence>
<keyword evidence="4 5" id="KW-0472">Membrane</keyword>
<dbReference type="Pfam" id="PF00664">
    <property type="entry name" value="ABC_membrane"/>
    <property type="match status" value="1"/>
</dbReference>
<sequence>MTGPELKLALPPPAALRPDQHGALAVLYRFSTGQRRLFALALVMLILEAVAGVFQPYPIGYLIDFLQGKRPAVWFPWIVSPQYRTIALLTSALIVLAAVRSLCDSLAEVILARAGRRLGYHIRVTLYAHLQRLSLAFHSRRRTGEMLRRVTSDVEQVENFIIASLSDIAGAILVLLGTLTFLLFRSWRVALLAAVLVPVLSLISHYFSRRITTTARRQRAREAELSSAAQEMLTAVPVVQTFGQTEYEQERFAESSRGAMAAALEAVGLQARFSWVIGVLEG</sequence>
<reference evidence="7 8" key="1">
    <citation type="journal article" date="2019" name="Nat. Microbiol.">
        <title>Mediterranean grassland soil C-N compound turnover is dependent on rainfall and depth, and is mediated by genomically divergent microorganisms.</title>
        <authorList>
            <person name="Diamond S."/>
            <person name="Andeer P.F."/>
            <person name="Li Z."/>
            <person name="Crits-Christoph A."/>
            <person name="Burstein D."/>
            <person name="Anantharaman K."/>
            <person name="Lane K.R."/>
            <person name="Thomas B.C."/>
            <person name="Pan C."/>
            <person name="Northen T.R."/>
            <person name="Banfield J.F."/>
        </authorList>
    </citation>
    <scope>NUCLEOTIDE SEQUENCE [LARGE SCALE GENOMIC DNA]</scope>
    <source>
        <strain evidence="7">WS_10</strain>
    </source>
</reference>
<dbReference type="GO" id="GO:0015421">
    <property type="term" value="F:ABC-type oligopeptide transporter activity"/>
    <property type="evidence" value="ECO:0007669"/>
    <property type="project" value="TreeGrafter"/>
</dbReference>
<keyword evidence="7" id="KW-0067">ATP-binding</keyword>
<dbReference type="GO" id="GO:0005524">
    <property type="term" value="F:ATP binding"/>
    <property type="evidence" value="ECO:0007669"/>
    <property type="project" value="UniProtKB-KW"/>
</dbReference>
<evidence type="ECO:0000256" key="3">
    <source>
        <dbReference type="ARBA" id="ARBA00022989"/>
    </source>
</evidence>
<evidence type="ECO:0000256" key="5">
    <source>
        <dbReference type="SAM" id="Phobius"/>
    </source>
</evidence>
<dbReference type="PROSITE" id="PS50929">
    <property type="entry name" value="ABC_TM1F"/>
    <property type="match status" value="1"/>
</dbReference>
<evidence type="ECO:0000313" key="8">
    <source>
        <dbReference type="Proteomes" id="UP000319836"/>
    </source>
</evidence>
<keyword evidence="3 5" id="KW-1133">Transmembrane helix</keyword>
<dbReference type="InterPro" id="IPR036640">
    <property type="entry name" value="ABC1_TM_sf"/>
</dbReference>
<feature type="transmembrane region" description="Helical" evidence="5">
    <location>
        <begin position="37"/>
        <end position="63"/>
    </location>
</feature>
<keyword evidence="2 5" id="KW-0812">Transmembrane</keyword>
<feature type="domain" description="ABC transmembrane type-1" evidence="6">
    <location>
        <begin position="39"/>
        <end position="282"/>
    </location>
</feature>
<gene>
    <name evidence="7" type="ORF">E6K80_01405</name>
</gene>
<protein>
    <submittedName>
        <fullName evidence="7">ABC transporter ATP-binding protein</fullName>
    </submittedName>
</protein>
<name>A0A538UAN0_UNCEI</name>
<feature type="transmembrane region" description="Helical" evidence="5">
    <location>
        <begin position="160"/>
        <end position="183"/>
    </location>
</feature>
<dbReference type="PANTHER" id="PTHR43394:SF1">
    <property type="entry name" value="ATP-BINDING CASSETTE SUB-FAMILY B MEMBER 10, MITOCHONDRIAL"/>
    <property type="match status" value="1"/>
</dbReference>
<dbReference type="AlphaFoldDB" id="A0A538UAN0"/>
<dbReference type="InterPro" id="IPR039421">
    <property type="entry name" value="Type_1_exporter"/>
</dbReference>
<feature type="transmembrane region" description="Helical" evidence="5">
    <location>
        <begin position="83"/>
        <end position="103"/>
    </location>
</feature>
<comment type="caution">
    <text evidence="7">The sequence shown here is derived from an EMBL/GenBank/DDBJ whole genome shotgun (WGS) entry which is preliminary data.</text>
</comment>
<accession>A0A538UAN0</accession>
<evidence type="ECO:0000313" key="7">
    <source>
        <dbReference type="EMBL" id="TMQ72936.1"/>
    </source>
</evidence>
<dbReference type="EMBL" id="VBPA01000031">
    <property type="protein sequence ID" value="TMQ72936.1"/>
    <property type="molecule type" value="Genomic_DNA"/>
</dbReference>
<dbReference type="Proteomes" id="UP000319836">
    <property type="component" value="Unassembled WGS sequence"/>
</dbReference>
<dbReference type="SUPFAM" id="SSF90123">
    <property type="entry name" value="ABC transporter transmembrane region"/>
    <property type="match status" value="1"/>
</dbReference>